<reference evidence="2 3" key="1">
    <citation type="journal article" date="2011" name="Front. Microbiol.">
        <title>Genomic signatures of strain selection and enhancement in Bacillus atrophaeus var. globigii, a historical biowarfare simulant.</title>
        <authorList>
            <person name="Gibbons H.S."/>
            <person name="Broomall S.M."/>
            <person name="McNew L.A."/>
            <person name="Daligault H."/>
            <person name="Chapman C."/>
            <person name="Bruce D."/>
            <person name="Karavis M."/>
            <person name="Krepps M."/>
            <person name="McGregor P.A."/>
            <person name="Hong C."/>
            <person name="Park K.H."/>
            <person name="Akmal A."/>
            <person name="Feldman A."/>
            <person name="Lin J.S."/>
            <person name="Chang W.E."/>
            <person name="Higgs B.W."/>
            <person name="Demirev P."/>
            <person name="Lindquist J."/>
            <person name="Liem A."/>
            <person name="Fochler E."/>
            <person name="Read T.D."/>
            <person name="Tapia R."/>
            <person name="Johnson S."/>
            <person name="Bishop-Lilly K.A."/>
            <person name="Detter C."/>
            <person name="Han C."/>
            <person name="Sozhamannan S."/>
            <person name="Rosenzweig C.N."/>
            <person name="Skowronski E.W."/>
        </authorList>
    </citation>
    <scope>NUCLEOTIDE SEQUENCE [LARGE SCALE GENOMIC DNA]</scope>
    <source>
        <strain evidence="2 3">1942</strain>
    </source>
</reference>
<name>A0ABM5LZX7_BACA1</name>
<organism evidence="2 3">
    <name type="scientific">Bacillus atrophaeus (strain 1942)</name>
    <dbReference type="NCBI Taxonomy" id="720555"/>
    <lineage>
        <taxon>Bacteria</taxon>
        <taxon>Bacillati</taxon>
        <taxon>Bacillota</taxon>
        <taxon>Bacilli</taxon>
        <taxon>Bacillales</taxon>
        <taxon>Bacillaceae</taxon>
        <taxon>Bacillus</taxon>
    </lineage>
</organism>
<keyword evidence="3" id="KW-1185">Reference proteome</keyword>
<evidence type="ECO:0000313" key="2">
    <source>
        <dbReference type="EMBL" id="ADP33454.1"/>
    </source>
</evidence>
<gene>
    <name evidence="2" type="ordered locus">BATR1942_12625</name>
</gene>
<proteinExistence type="predicted"/>
<evidence type="ECO:0000313" key="3">
    <source>
        <dbReference type="Proteomes" id="UP000006867"/>
    </source>
</evidence>
<sequence>MDLSSLIIILGIAVIWELATINKNVHKIHRQNEELLKLFYEESKRNQ</sequence>
<dbReference type="EMBL" id="CP002207">
    <property type="protein sequence ID" value="ADP33454.1"/>
    <property type="molecule type" value="Genomic_DNA"/>
</dbReference>
<dbReference type="Proteomes" id="UP000006867">
    <property type="component" value="Chromosome"/>
</dbReference>
<accession>A0ABM5LZX7</accession>
<feature type="transmembrane region" description="Helical" evidence="1">
    <location>
        <begin position="6"/>
        <end position="22"/>
    </location>
</feature>
<protein>
    <recommendedName>
        <fullName evidence="4">YrzO family protein</fullName>
    </recommendedName>
</protein>
<keyword evidence="1" id="KW-0472">Membrane</keyword>
<evidence type="ECO:0008006" key="4">
    <source>
        <dbReference type="Google" id="ProtNLM"/>
    </source>
</evidence>
<keyword evidence="1" id="KW-1133">Transmembrane helix</keyword>
<keyword evidence="1" id="KW-0812">Transmembrane</keyword>
<evidence type="ECO:0000256" key="1">
    <source>
        <dbReference type="SAM" id="Phobius"/>
    </source>
</evidence>